<feature type="domain" description="Filamentous haemagglutinin FhaB/tRNA nuclease CdiA-like TPS" evidence="2">
    <location>
        <begin position="31"/>
        <end position="141"/>
    </location>
</feature>
<dbReference type="NCBIfam" id="TIGR01901">
    <property type="entry name" value="adhes_NPXG"/>
    <property type="match status" value="1"/>
</dbReference>
<evidence type="ECO:0000313" key="3">
    <source>
        <dbReference type="EMBL" id="KAF3889710.1"/>
    </source>
</evidence>
<dbReference type="InterPro" id="IPR011050">
    <property type="entry name" value="Pectin_lyase_fold/virulence"/>
</dbReference>
<organism evidence="4">
    <name type="scientific">Tolypothrix bouteillei VB521301</name>
    <dbReference type="NCBI Taxonomy" id="1479485"/>
    <lineage>
        <taxon>Bacteria</taxon>
        <taxon>Bacillati</taxon>
        <taxon>Cyanobacteriota</taxon>
        <taxon>Cyanophyceae</taxon>
        <taxon>Nostocales</taxon>
        <taxon>Tolypothrichaceae</taxon>
        <taxon>Tolypothrix</taxon>
    </lineage>
</organism>
<dbReference type="EMBL" id="JHEG02000059">
    <property type="protein sequence ID" value="KIE06904.1"/>
    <property type="molecule type" value="Genomic_DNA"/>
</dbReference>
<evidence type="ECO:0000259" key="2">
    <source>
        <dbReference type="SMART" id="SM00912"/>
    </source>
</evidence>
<gene>
    <name evidence="4" type="ORF">DA73_0237340</name>
    <name evidence="3" type="ORF">DA73_0400032745</name>
</gene>
<proteinExistence type="predicted"/>
<protein>
    <submittedName>
        <fullName evidence="3">S-layer family protein</fullName>
    </submittedName>
</protein>
<dbReference type="SUPFAM" id="SSF51126">
    <property type="entry name" value="Pectin lyase-like"/>
    <property type="match status" value="4"/>
</dbReference>
<dbReference type="AlphaFoldDB" id="A0A0C1QN07"/>
<evidence type="ECO:0000313" key="4">
    <source>
        <dbReference type="EMBL" id="KIE06904.1"/>
    </source>
</evidence>
<dbReference type="Proteomes" id="UP000029738">
    <property type="component" value="Unassembled WGS sequence"/>
</dbReference>
<keyword evidence="5" id="KW-1185">Reference proteome</keyword>
<reference evidence="4" key="1">
    <citation type="journal article" date="2015" name="Genome Announc.">
        <title>Draft Genome Sequence of Tolypothrix boutellei Strain VB521301.</title>
        <authorList>
            <person name="Chandrababunaidu M.M."/>
            <person name="Singh D."/>
            <person name="Sen D."/>
            <person name="Bhan S."/>
            <person name="Das S."/>
            <person name="Gupta A."/>
            <person name="Adhikary S.P."/>
            <person name="Tripathy S."/>
        </authorList>
    </citation>
    <scope>NUCLEOTIDE SEQUENCE</scope>
    <source>
        <strain evidence="4">VB521301</strain>
    </source>
</reference>
<feature type="chain" id="PRO_5036532974" evidence="1">
    <location>
        <begin position="29"/>
        <end position="1086"/>
    </location>
</feature>
<dbReference type="PROSITE" id="PS51257">
    <property type="entry name" value="PROKAR_LIPOPROTEIN"/>
    <property type="match status" value="1"/>
</dbReference>
<dbReference type="RefSeq" id="WP_050046597.1">
    <property type="nucleotide sequence ID" value="NZ_JHEG04000001.1"/>
</dbReference>
<sequence>MKQMQQLFLISLPLTVLGCFASTNIVKAQVSSDGTLSTTVTPNGPDFTIDNGDRVGGNLFHSFKEFSPRAGSVIFNNALDVQNIINRVTGGSVSDINGLMKAQGSANLFLLNPAGIIFGPNARLEIGGSFFASTAESLLFDGFEFSATNPQALPPTLNINIPIGLRFRDKPETITVKGYGHKLEPTMGASANFNSTNLNNIPGQNALALLEVPAGKTLAFVGGNVTLDSGVLQAPGGQIEIGGLKTQGTVEIKDSTLIFPQGVQRADVTVTKRSGINVITNNNQGGGSITINGRNINISNISIVTAGIGQNVQSVNATAGNIKLNAIESISVTDNSKIDNRTYGQGTAGKIILDAGNSIQIDSGSRANSSLTRIGQGKGGSIEMTTGVFSLTNGAKLFADTDGKGKAGDIVINAERVELVGPDSAIFNRVQQNAVGDGGEIRINTNSFEAKNGAGLFADISGKGDGADVIIDAKERVSFDGRVGNNSSGILSVVQSTGVGNGGDIRIKTKFLELTNEATFNNSLTNNSQGKGGNIEITTGVFSLTNKGQLLADTNGIGNAGNVIINADRVELLGDGSAIFDRVEPNATGNGGEIRITTNSLVAKDGGGVFAYVRGTGAGANVIIDAKERVTFDGRVKNNSSGILSVVQSDGVGNGGDIRVKTKLLELTNGGTLNASSEGNGSPGNIYVDASDRILIQSFSKTNTSAIFSLAEGNIENNISNKLQEIQIKARELSLIENAQINASTAGQNLAGNVKIDTESLSVAGGAKILAGVKRDAQGTAGSITITSKTLTVENPDSGIIVSSQGAGKAGDITIQANSLTLNDRGIIAADTRSTEGGNITLNLRDVLRLRQRSAISTSAEGTQSGGNGGNININVPLIVAFPENNDITANAISGRGGNVRIRAKGLFGISPLSRTELERRLNTTDSSKLKPGDLPTSDITAISQQQPKLDGTVQLNTPDIDPNRGLVELPEEVIDPTQQVAQNPCQRGVGSTFVVTGRSGLPQSPTQALSSRNARISLIEPVASTATSATPSHFTSPSPTPTVQQLIPAQGWVLNSKGKVVLTAYDHTSTGSQRSLRTRTGCIAR</sequence>
<dbReference type="EMBL" id="JHEG04000001">
    <property type="protein sequence ID" value="KAF3889710.1"/>
    <property type="molecule type" value="Genomic_DNA"/>
</dbReference>
<dbReference type="Gene3D" id="2.160.20.10">
    <property type="entry name" value="Single-stranded right-handed beta-helix, Pectin lyase-like"/>
    <property type="match status" value="3"/>
</dbReference>
<evidence type="ECO:0000256" key="1">
    <source>
        <dbReference type="SAM" id="SignalP"/>
    </source>
</evidence>
<dbReference type="InterPro" id="IPR008638">
    <property type="entry name" value="FhaB/CdiA-like_TPS"/>
</dbReference>
<keyword evidence="1" id="KW-0732">Signal</keyword>
<dbReference type="Pfam" id="PF05860">
    <property type="entry name" value="TPS"/>
    <property type="match status" value="1"/>
</dbReference>
<feature type="signal peptide" evidence="1">
    <location>
        <begin position="1"/>
        <end position="28"/>
    </location>
</feature>
<accession>A0A0C1QN07</accession>
<dbReference type="OrthoDB" id="474851at2"/>
<dbReference type="InterPro" id="IPR012334">
    <property type="entry name" value="Pectin_lyas_fold"/>
</dbReference>
<dbReference type="SMART" id="SM00912">
    <property type="entry name" value="Haemagg_act"/>
    <property type="match status" value="1"/>
</dbReference>
<dbReference type="STRING" id="1479485.DA73_0237340"/>
<reference evidence="3" key="2">
    <citation type="submission" date="2019-11" db="EMBL/GenBank/DDBJ databases">
        <title>Improved Assembly of Tolypothrix boutellei genome.</title>
        <authorList>
            <person name="Sarangi A.N."/>
            <person name="Mukherjee M."/>
            <person name="Ghosh S."/>
            <person name="Singh D."/>
            <person name="Das A."/>
            <person name="Kant S."/>
            <person name="Prusty A."/>
            <person name="Tripathy S."/>
        </authorList>
    </citation>
    <scope>NUCLEOTIDE SEQUENCE</scope>
    <source>
        <strain evidence="3">VB521301</strain>
    </source>
</reference>
<comment type="caution">
    <text evidence="4">The sequence shown here is derived from an EMBL/GenBank/DDBJ whole genome shotgun (WGS) entry which is preliminary data.</text>
</comment>
<evidence type="ECO:0000313" key="5">
    <source>
        <dbReference type="Proteomes" id="UP000029738"/>
    </source>
</evidence>
<name>A0A0C1QN07_9CYAN</name>